<feature type="active site" description="Proton donor/acceptor" evidence="2">
    <location>
        <position position="203"/>
    </location>
</feature>
<dbReference type="RefSeq" id="WP_060756780.1">
    <property type="nucleotide sequence ID" value="NZ_LRMR01000037.1"/>
</dbReference>
<name>A0A109FPE4_9PSED</name>
<evidence type="ECO:0000256" key="3">
    <source>
        <dbReference type="PIRSR" id="PIRSR605511-2"/>
    </source>
</evidence>
<feature type="binding site" evidence="3">
    <location>
        <position position="15"/>
    </location>
    <ligand>
        <name>a divalent metal cation</name>
        <dbReference type="ChEBI" id="CHEBI:60240"/>
    </ligand>
</feature>
<dbReference type="OrthoDB" id="9775406at2"/>
<evidence type="ECO:0000313" key="6">
    <source>
        <dbReference type="Proteomes" id="UP000067111"/>
    </source>
</evidence>
<dbReference type="GO" id="GO:0019853">
    <property type="term" value="P:L-ascorbic acid biosynthetic process"/>
    <property type="evidence" value="ECO:0007669"/>
    <property type="project" value="TreeGrafter"/>
</dbReference>
<dbReference type="Proteomes" id="UP000067111">
    <property type="component" value="Unassembled WGS sequence"/>
</dbReference>
<dbReference type="GO" id="GO:0005509">
    <property type="term" value="F:calcium ion binding"/>
    <property type="evidence" value="ECO:0007669"/>
    <property type="project" value="TreeGrafter"/>
</dbReference>
<dbReference type="PANTHER" id="PTHR10907:SF47">
    <property type="entry name" value="REGUCALCIN"/>
    <property type="match status" value="1"/>
</dbReference>
<proteinExistence type="inferred from homology"/>
<feature type="binding site" evidence="3">
    <location>
        <position position="103"/>
    </location>
    <ligand>
        <name>substrate</name>
    </ligand>
</feature>
<dbReference type="Gene3D" id="2.120.10.30">
    <property type="entry name" value="TolB, C-terminal domain"/>
    <property type="match status" value="1"/>
</dbReference>
<reference evidence="6" key="1">
    <citation type="submission" date="2016-01" db="EMBL/GenBank/DDBJ databases">
        <authorList>
            <person name="Gamez R.M."/>
            <person name="Rodriguez F."/>
            <person name="Bernal J.F."/>
            <person name="Agarwala R."/>
            <person name="Landsman D."/>
            <person name="Marino-Ramirez L."/>
        </authorList>
    </citation>
    <scope>NUCLEOTIDE SEQUENCE [LARGE SCALE GENOMIC DNA]</scope>
    <source>
        <strain evidence="6">Ps006</strain>
    </source>
</reference>
<comment type="similarity">
    <text evidence="1">Belongs to the SMP-30/CGR1 family.</text>
</comment>
<dbReference type="SUPFAM" id="SSF63829">
    <property type="entry name" value="Calcium-dependent phosphotriesterase"/>
    <property type="match status" value="1"/>
</dbReference>
<gene>
    <name evidence="5" type="ORF">AWV77_24690</name>
</gene>
<protein>
    <submittedName>
        <fullName evidence="5">Gluconolactonase</fullName>
    </submittedName>
</protein>
<evidence type="ECO:0000256" key="2">
    <source>
        <dbReference type="PIRSR" id="PIRSR605511-1"/>
    </source>
</evidence>
<sequence length="295" mass="31805">MPAELIVDARNTVGECPVWVPEEQALYWVDIPNGGLQRWSAATGHLAAWKAPQMLACIARSDAGNWVAGMQTGFFQLTPHNDGSLDTIPLATVDHPRADMRLNDGRCDRQGRFWAGSMVLDMGLGAAEGTLYRFAAGATPQAQLSGFITLNGLAFSPDGRTMYVSDSHPSVQQVWAFDYDLESGTPSNRRVFIDMHAHPGRPDGAAVDADGCYWICANDAGLVHRFTPEGRLDRSLSVPVKKPSMCAFGGSRLDTLFVTSIRDDHSEQSLAGGVFALNPGAQGLPEPTFACRKPG</sequence>
<dbReference type="InterPro" id="IPR013658">
    <property type="entry name" value="SGL"/>
</dbReference>
<comment type="caution">
    <text evidence="5">The sequence shown here is derived from an EMBL/GenBank/DDBJ whole genome shotgun (WGS) entry which is preliminary data.</text>
</comment>
<organism evidence="5 6">
    <name type="scientific">Pseudomonas palleroniana</name>
    <dbReference type="NCBI Taxonomy" id="191390"/>
    <lineage>
        <taxon>Bacteria</taxon>
        <taxon>Pseudomonadati</taxon>
        <taxon>Pseudomonadota</taxon>
        <taxon>Gammaproteobacteria</taxon>
        <taxon>Pseudomonadales</taxon>
        <taxon>Pseudomonadaceae</taxon>
        <taxon>Pseudomonas</taxon>
    </lineage>
</organism>
<dbReference type="GO" id="GO:0004341">
    <property type="term" value="F:gluconolactonase activity"/>
    <property type="evidence" value="ECO:0007669"/>
    <property type="project" value="TreeGrafter"/>
</dbReference>
<feature type="domain" description="SMP-30/Gluconolactonase/LRE-like region" evidence="4">
    <location>
        <begin position="13"/>
        <end position="261"/>
    </location>
</feature>
<accession>A0A109FPE4</accession>
<dbReference type="Pfam" id="PF08450">
    <property type="entry name" value="SGL"/>
    <property type="match status" value="1"/>
</dbReference>
<evidence type="ECO:0000313" key="5">
    <source>
        <dbReference type="EMBL" id="KWU48144.1"/>
    </source>
</evidence>
<feature type="binding site" evidence="3">
    <location>
        <position position="203"/>
    </location>
    <ligand>
        <name>a divalent metal cation</name>
        <dbReference type="ChEBI" id="CHEBI:60240"/>
    </ligand>
</feature>
<evidence type="ECO:0000256" key="1">
    <source>
        <dbReference type="ARBA" id="ARBA00008853"/>
    </source>
</evidence>
<feature type="binding site" evidence="3">
    <location>
        <position position="121"/>
    </location>
    <ligand>
        <name>substrate</name>
    </ligand>
</feature>
<dbReference type="AlphaFoldDB" id="A0A109FPE4"/>
<feature type="binding site" evidence="3">
    <location>
        <position position="151"/>
    </location>
    <ligand>
        <name>a divalent metal cation</name>
        <dbReference type="ChEBI" id="CHEBI:60240"/>
    </ligand>
</feature>
<comment type="cofactor">
    <cofactor evidence="3">
        <name>Zn(2+)</name>
        <dbReference type="ChEBI" id="CHEBI:29105"/>
    </cofactor>
    <text evidence="3">Binds 1 divalent metal cation per subunit.</text>
</comment>
<evidence type="ECO:0000259" key="4">
    <source>
        <dbReference type="Pfam" id="PF08450"/>
    </source>
</evidence>
<keyword evidence="3" id="KW-0862">Zinc</keyword>
<dbReference type="InterPro" id="IPR005511">
    <property type="entry name" value="SMP-30"/>
</dbReference>
<feature type="binding site" evidence="3">
    <location>
        <position position="101"/>
    </location>
    <ligand>
        <name>substrate</name>
    </ligand>
</feature>
<dbReference type="PRINTS" id="PR01790">
    <property type="entry name" value="SMP30FAMILY"/>
</dbReference>
<dbReference type="InterPro" id="IPR011042">
    <property type="entry name" value="6-blade_b-propeller_TolB-like"/>
</dbReference>
<dbReference type="PANTHER" id="PTHR10907">
    <property type="entry name" value="REGUCALCIN"/>
    <property type="match status" value="1"/>
</dbReference>
<dbReference type="EMBL" id="LRMR01000037">
    <property type="protein sequence ID" value="KWU48144.1"/>
    <property type="molecule type" value="Genomic_DNA"/>
</dbReference>
<keyword evidence="3" id="KW-0479">Metal-binding</keyword>